<organism evidence="8 9">
    <name type="scientific">Apilactobacillus bombintestini</name>
    <dbReference type="NCBI Taxonomy" id="2419772"/>
    <lineage>
        <taxon>Bacteria</taxon>
        <taxon>Bacillati</taxon>
        <taxon>Bacillota</taxon>
        <taxon>Bacilli</taxon>
        <taxon>Lactobacillales</taxon>
        <taxon>Lactobacillaceae</taxon>
        <taxon>Apilactobacillus</taxon>
    </lineage>
</organism>
<feature type="domain" description="Solute-binding protein family 5" evidence="7">
    <location>
        <begin position="76"/>
        <end position="458"/>
    </location>
</feature>
<dbReference type="PANTHER" id="PTHR30290:SF10">
    <property type="entry name" value="PERIPLASMIC OLIGOPEPTIDE-BINDING PROTEIN-RELATED"/>
    <property type="match status" value="1"/>
</dbReference>
<dbReference type="Proteomes" id="UP000272003">
    <property type="component" value="Chromosome"/>
</dbReference>
<dbReference type="OrthoDB" id="2255988at2"/>
<evidence type="ECO:0000313" key="8">
    <source>
        <dbReference type="EMBL" id="AYF92155.1"/>
    </source>
</evidence>
<dbReference type="GO" id="GO:0015833">
    <property type="term" value="P:peptide transport"/>
    <property type="evidence" value="ECO:0007669"/>
    <property type="project" value="UniProtKB-KW"/>
</dbReference>
<dbReference type="PIRSF" id="PIRSF002741">
    <property type="entry name" value="MppA"/>
    <property type="match status" value="1"/>
</dbReference>
<feature type="signal peptide" evidence="6">
    <location>
        <begin position="1"/>
        <end position="24"/>
    </location>
</feature>
<dbReference type="AlphaFoldDB" id="A0A387ASG1"/>
<dbReference type="GO" id="GO:0030313">
    <property type="term" value="C:cell envelope"/>
    <property type="evidence" value="ECO:0007669"/>
    <property type="project" value="UniProtKB-SubCell"/>
</dbReference>
<dbReference type="GO" id="GO:0043190">
    <property type="term" value="C:ATP-binding cassette (ABC) transporter complex"/>
    <property type="evidence" value="ECO:0007669"/>
    <property type="project" value="InterPro"/>
</dbReference>
<dbReference type="Pfam" id="PF00496">
    <property type="entry name" value="SBP_bac_5"/>
    <property type="match status" value="1"/>
</dbReference>
<evidence type="ECO:0000256" key="5">
    <source>
        <dbReference type="ARBA" id="ARBA00022856"/>
    </source>
</evidence>
<evidence type="ECO:0000259" key="7">
    <source>
        <dbReference type="Pfam" id="PF00496"/>
    </source>
</evidence>
<dbReference type="RefSeq" id="WP_120783929.1">
    <property type="nucleotide sequence ID" value="NZ_CP032626.1"/>
</dbReference>
<evidence type="ECO:0000313" key="9">
    <source>
        <dbReference type="Proteomes" id="UP000272003"/>
    </source>
</evidence>
<dbReference type="GO" id="GO:1904680">
    <property type="term" value="F:peptide transmembrane transporter activity"/>
    <property type="evidence" value="ECO:0007669"/>
    <property type="project" value="TreeGrafter"/>
</dbReference>
<dbReference type="PROSITE" id="PS51257">
    <property type="entry name" value="PROKAR_LIPOPROTEIN"/>
    <property type="match status" value="1"/>
</dbReference>
<comment type="similarity">
    <text evidence="2">Belongs to the bacterial solute-binding protein 5 family.</text>
</comment>
<dbReference type="InterPro" id="IPR039424">
    <property type="entry name" value="SBP_5"/>
</dbReference>
<dbReference type="KEGG" id="abom:D7I45_00945"/>
<evidence type="ECO:0000256" key="6">
    <source>
        <dbReference type="SAM" id="SignalP"/>
    </source>
</evidence>
<dbReference type="InterPro" id="IPR030678">
    <property type="entry name" value="Peptide/Ni-bd"/>
</dbReference>
<feature type="chain" id="PRO_5038895291" evidence="6">
    <location>
        <begin position="25"/>
        <end position="539"/>
    </location>
</feature>
<keyword evidence="4 6" id="KW-0732">Signal</keyword>
<dbReference type="Gene3D" id="3.10.105.10">
    <property type="entry name" value="Dipeptide-binding Protein, Domain 3"/>
    <property type="match status" value="1"/>
</dbReference>
<protein>
    <submittedName>
        <fullName evidence="8">Peptide ABC transporter substrate-binding protein</fullName>
    </submittedName>
</protein>
<dbReference type="CDD" id="cd08504">
    <property type="entry name" value="PBP2_OppA"/>
    <property type="match status" value="1"/>
</dbReference>
<dbReference type="PANTHER" id="PTHR30290">
    <property type="entry name" value="PERIPLASMIC BINDING COMPONENT OF ABC TRANSPORTER"/>
    <property type="match status" value="1"/>
</dbReference>
<evidence type="ECO:0000256" key="3">
    <source>
        <dbReference type="ARBA" id="ARBA00022448"/>
    </source>
</evidence>
<evidence type="ECO:0000256" key="4">
    <source>
        <dbReference type="ARBA" id="ARBA00022729"/>
    </source>
</evidence>
<comment type="subcellular location">
    <subcellularLocation>
        <location evidence="1">Cell envelope</location>
    </subcellularLocation>
</comment>
<keyword evidence="5" id="KW-0571">Peptide transport</keyword>
<evidence type="ECO:0000256" key="2">
    <source>
        <dbReference type="ARBA" id="ARBA00005695"/>
    </source>
</evidence>
<dbReference type="SUPFAM" id="SSF53850">
    <property type="entry name" value="Periplasmic binding protein-like II"/>
    <property type="match status" value="1"/>
</dbReference>
<proteinExistence type="inferred from homology"/>
<sequence>MKKVKIWLTTAATLLLGVALTACGNNNGAANKKHLNWMTNASISSLDPSKAVDLNTQQTIFNSFSGLVEPNGGNKVRLGVAKDYHISKDGKTYTFDLKHTKWSNGKDLTAQDFAYGIQRSADPKTASQEAYYMDHIVNYDAVSKEQAPVSSLGVKAVGKYKLQFKLTRPQPYFVNILTLPVFYPQLKSEVDKYGSSYGTTSDKMVYNGAFKVTKWNGTNDSWVLAKNPYYYDAKQTKLSTIKYTVIKDPQTALNEYQNGKIDQTYISGKQGYANYKNDKDFHLRKSYTVKYITMNAHAIPALNNKNIRQAMSAIINRKELINDVLGDGSIQARGMVPDTLAYRNGKDFNDVASVSSAVNGDAKRAQAQWKQGLKEMNMKSLHLTLTGGNDDTTKSMAEFLQSEWSKLPGMHVNVQLLPNTVSTSRFLHSQFQVHVAAWDPSISDPISPLNTKYTGNSMNTAKWSNANYDDLLDKSNNEDALKPAKRWDDLVNAQKVLLNDQAIIPLYQSAQGELIKHDIHGIRYYGNGPLWDFSKAYVK</sequence>
<name>A0A387ASG1_9LACO</name>
<keyword evidence="9" id="KW-1185">Reference proteome</keyword>
<accession>A0A387ASG1</accession>
<dbReference type="Gene3D" id="3.40.190.10">
    <property type="entry name" value="Periplasmic binding protein-like II"/>
    <property type="match status" value="1"/>
</dbReference>
<dbReference type="GO" id="GO:0042597">
    <property type="term" value="C:periplasmic space"/>
    <property type="evidence" value="ECO:0007669"/>
    <property type="project" value="UniProtKB-ARBA"/>
</dbReference>
<dbReference type="FunFam" id="3.90.76.10:FF:000001">
    <property type="entry name" value="Oligopeptide ABC transporter substrate-binding protein"/>
    <property type="match status" value="1"/>
</dbReference>
<dbReference type="EMBL" id="CP032626">
    <property type="protein sequence ID" value="AYF92155.1"/>
    <property type="molecule type" value="Genomic_DNA"/>
</dbReference>
<dbReference type="InterPro" id="IPR000914">
    <property type="entry name" value="SBP_5_dom"/>
</dbReference>
<evidence type="ECO:0000256" key="1">
    <source>
        <dbReference type="ARBA" id="ARBA00004196"/>
    </source>
</evidence>
<dbReference type="Gene3D" id="3.90.76.10">
    <property type="entry name" value="Dipeptide-binding Protein, Domain 1"/>
    <property type="match status" value="1"/>
</dbReference>
<reference evidence="8 9" key="1">
    <citation type="submission" date="2018-09" db="EMBL/GenBank/DDBJ databases">
        <title>Genome sequencing of strain BHWM-4.</title>
        <authorList>
            <person name="Heo J."/>
            <person name="Kim S.-J."/>
            <person name="Kwon S.-W."/>
        </authorList>
    </citation>
    <scope>NUCLEOTIDE SEQUENCE [LARGE SCALE GENOMIC DNA]</scope>
    <source>
        <strain evidence="8 9">BHWM-4</strain>
    </source>
</reference>
<keyword evidence="3" id="KW-0813">Transport</keyword>
<keyword evidence="5" id="KW-0653">Protein transport</keyword>
<gene>
    <name evidence="8" type="ORF">D7I45_00945</name>
</gene>